<dbReference type="Proteomes" id="UP001151760">
    <property type="component" value="Unassembled WGS sequence"/>
</dbReference>
<evidence type="ECO:0000313" key="2">
    <source>
        <dbReference type="Proteomes" id="UP001151760"/>
    </source>
</evidence>
<sequence length="120" mass="14110">TYKFTIYEMTKGCSVWSIKYIVDTDDFMTPLPEGWSIRYIVWSLVLGERKEDSFLVMNFSRKVVQYNLISKTLHEIYDMGSNKVVDDYLHGFIPPFAMYDMGYKKLDHKVYEFISSSASV</sequence>
<reference evidence="1" key="1">
    <citation type="journal article" date="2022" name="Int. J. Mol. Sci.">
        <title>Draft Genome of Tanacetum Coccineum: Genomic Comparison of Closely Related Tanacetum-Family Plants.</title>
        <authorList>
            <person name="Yamashiro T."/>
            <person name="Shiraishi A."/>
            <person name="Nakayama K."/>
            <person name="Satake H."/>
        </authorList>
    </citation>
    <scope>NUCLEOTIDE SEQUENCE</scope>
</reference>
<comment type="caution">
    <text evidence="1">The sequence shown here is derived from an EMBL/GenBank/DDBJ whole genome shotgun (WGS) entry which is preliminary data.</text>
</comment>
<accession>A0ABQ5APC1</accession>
<evidence type="ECO:0008006" key="3">
    <source>
        <dbReference type="Google" id="ProtNLM"/>
    </source>
</evidence>
<name>A0ABQ5APC1_9ASTR</name>
<feature type="non-terminal residue" evidence="1">
    <location>
        <position position="1"/>
    </location>
</feature>
<reference evidence="1" key="2">
    <citation type="submission" date="2022-01" db="EMBL/GenBank/DDBJ databases">
        <authorList>
            <person name="Yamashiro T."/>
            <person name="Shiraishi A."/>
            <person name="Satake H."/>
            <person name="Nakayama K."/>
        </authorList>
    </citation>
    <scope>NUCLEOTIDE SEQUENCE</scope>
</reference>
<proteinExistence type="predicted"/>
<gene>
    <name evidence="1" type="ORF">Tco_0824272</name>
</gene>
<dbReference type="EMBL" id="BQNB010012399">
    <property type="protein sequence ID" value="GJT03103.1"/>
    <property type="molecule type" value="Genomic_DNA"/>
</dbReference>
<organism evidence="1 2">
    <name type="scientific">Tanacetum coccineum</name>
    <dbReference type="NCBI Taxonomy" id="301880"/>
    <lineage>
        <taxon>Eukaryota</taxon>
        <taxon>Viridiplantae</taxon>
        <taxon>Streptophyta</taxon>
        <taxon>Embryophyta</taxon>
        <taxon>Tracheophyta</taxon>
        <taxon>Spermatophyta</taxon>
        <taxon>Magnoliopsida</taxon>
        <taxon>eudicotyledons</taxon>
        <taxon>Gunneridae</taxon>
        <taxon>Pentapetalae</taxon>
        <taxon>asterids</taxon>
        <taxon>campanulids</taxon>
        <taxon>Asterales</taxon>
        <taxon>Asteraceae</taxon>
        <taxon>Asteroideae</taxon>
        <taxon>Anthemideae</taxon>
        <taxon>Anthemidinae</taxon>
        <taxon>Tanacetum</taxon>
    </lineage>
</organism>
<keyword evidence="2" id="KW-1185">Reference proteome</keyword>
<protein>
    <recommendedName>
        <fullName evidence="3">F-box protein</fullName>
    </recommendedName>
</protein>
<evidence type="ECO:0000313" key="1">
    <source>
        <dbReference type="EMBL" id="GJT03103.1"/>
    </source>
</evidence>